<evidence type="ECO:0000313" key="1">
    <source>
        <dbReference type="EMBL" id="QOX62611.1"/>
    </source>
</evidence>
<gene>
    <name evidence="1" type="ORF">FRZ06_04245</name>
</gene>
<dbReference type="Proteomes" id="UP000594014">
    <property type="component" value="Chromosome"/>
</dbReference>
<proteinExistence type="predicted"/>
<accession>A0ACD1A8A8</accession>
<protein>
    <submittedName>
        <fullName evidence="1">DUF2512 family protein</fullName>
    </submittedName>
</protein>
<sequence length="168" mass="18757">MKNAVSLLIKFIYTMVAAWIAFSIFGTIAVYTLISIGVVATLLSFAIGDMWVLSRFGNLAASLINGVISGATAYIALLFFPVTYAYWTPILVFAAVVAAVEYFYHMYLVKSHIVEKKKSGGEIFRPTNFNFKTETADELHPHIGRDHPDKGIYNENNSSDYKNNTNRL</sequence>
<evidence type="ECO:0000313" key="2">
    <source>
        <dbReference type="Proteomes" id="UP000594014"/>
    </source>
</evidence>
<keyword evidence="2" id="KW-1185">Reference proteome</keyword>
<reference evidence="1" key="1">
    <citation type="submission" date="2019-08" db="EMBL/GenBank/DDBJ databases">
        <title>Genome sequence of Clostridiales bacterium MT110.</title>
        <authorList>
            <person name="Cao J."/>
        </authorList>
    </citation>
    <scope>NUCLEOTIDE SEQUENCE</scope>
    <source>
        <strain evidence="1">MT110</strain>
    </source>
</reference>
<dbReference type="EMBL" id="CP042469">
    <property type="protein sequence ID" value="QOX62611.1"/>
    <property type="molecule type" value="Genomic_DNA"/>
</dbReference>
<organism evidence="1 2">
    <name type="scientific">Anoxybacterium hadale</name>
    <dbReference type="NCBI Taxonomy" id="3408580"/>
    <lineage>
        <taxon>Bacteria</taxon>
        <taxon>Bacillati</taxon>
        <taxon>Bacillota</taxon>
        <taxon>Clostridia</taxon>
        <taxon>Peptostreptococcales</taxon>
        <taxon>Anaerovoracaceae</taxon>
        <taxon>Anoxybacterium</taxon>
    </lineage>
</organism>
<name>A0ACD1A8A8_9FIRM</name>